<dbReference type="PANTHER" id="PTHR23026">
    <property type="entry name" value="NADPH NITROREDUCTASE"/>
    <property type="match status" value="1"/>
</dbReference>
<dbReference type="InterPro" id="IPR050627">
    <property type="entry name" value="Nitroreductase/BluB"/>
</dbReference>
<name>A0ABW5FP94_9PSEU</name>
<dbReference type="Proteomes" id="UP001597417">
    <property type="component" value="Unassembled WGS sequence"/>
</dbReference>
<dbReference type="InterPro" id="IPR000415">
    <property type="entry name" value="Nitroreductase-like"/>
</dbReference>
<evidence type="ECO:0000313" key="3">
    <source>
        <dbReference type="EMBL" id="MFD2416835.1"/>
    </source>
</evidence>
<feature type="region of interest" description="Disordered" evidence="1">
    <location>
        <begin position="1"/>
        <end position="21"/>
    </location>
</feature>
<dbReference type="SUPFAM" id="SSF55469">
    <property type="entry name" value="FMN-dependent nitroreductase-like"/>
    <property type="match status" value="1"/>
</dbReference>
<reference evidence="4" key="1">
    <citation type="journal article" date="2019" name="Int. J. Syst. Evol. Microbiol.">
        <title>The Global Catalogue of Microorganisms (GCM) 10K type strain sequencing project: providing services to taxonomists for standard genome sequencing and annotation.</title>
        <authorList>
            <consortium name="The Broad Institute Genomics Platform"/>
            <consortium name="The Broad Institute Genome Sequencing Center for Infectious Disease"/>
            <person name="Wu L."/>
            <person name="Ma J."/>
        </authorList>
    </citation>
    <scope>NUCLEOTIDE SEQUENCE [LARGE SCALE GENOMIC DNA]</scope>
    <source>
        <strain evidence="4">CGMCC 4.7645</strain>
    </source>
</reference>
<accession>A0ABW5FP94</accession>
<keyword evidence="3" id="KW-0560">Oxidoreductase</keyword>
<dbReference type="PANTHER" id="PTHR23026:SF123">
    <property type="entry name" value="NAD(P)H NITROREDUCTASE RV3131-RELATED"/>
    <property type="match status" value="1"/>
</dbReference>
<evidence type="ECO:0000256" key="1">
    <source>
        <dbReference type="SAM" id="MobiDB-lite"/>
    </source>
</evidence>
<dbReference type="RefSeq" id="WP_378263984.1">
    <property type="nucleotide sequence ID" value="NZ_JBHUKR010000006.1"/>
</dbReference>
<proteinExistence type="predicted"/>
<keyword evidence="4" id="KW-1185">Reference proteome</keyword>
<gene>
    <name evidence="3" type="primary">bluB</name>
    <name evidence="3" type="ORF">ACFSXZ_10925</name>
</gene>
<sequence>MASGDRKMVPAAPGEHGTVPPVFEPRFQDTFEQLLRWRRDVRHFDPTPLDAGLVERILDAACLSPSVGNSQPWRFVSVEAPATRAAITANFERANADALAGYSGARAERYATLKLSGLRDAPTHLAVFCDESTEQGHGLGKATMPETLRYSAVLAVHTLWLAARSHGIGVGWVSILDPHAAARTLAVPEHWALVAYLCIGRPLSDSDTPELERLGWQDRTARCRQVLRR</sequence>
<evidence type="ECO:0000259" key="2">
    <source>
        <dbReference type="Pfam" id="PF00881"/>
    </source>
</evidence>
<dbReference type="Pfam" id="PF00881">
    <property type="entry name" value="Nitroreductase"/>
    <property type="match status" value="1"/>
</dbReference>
<dbReference type="EC" id="1.13.11.79" evidence="3"/>
<dbReference type="CDD" id="cd02145">
    <property type="entry name" value="BluB"/>
    <property type="match status" value="1"/>
</dbReference>
<protein>
    <submittedName>
        <fullName evidence="3">5,6-dimethylbenzimidazole synthase</fullName>
        <ecNumber evidence="3">1.13.11.79</ecNumber>
    </submittedName>
</protein>
<dbReference type="NCBIfam" id="TIGR02476">
    <property type="entry name" value="BluB"/>
    <property type="match status" value="1"/>
</dbReference>
<dbReference type="GO" id="GO:0102919">
    <property type="term" value="F:5,6-dimethylbenzimidazole synthase activity"/>
    <property type="evidence" value="ECO:0007669"/>
    <property type="project" value="UniProtKB-EC"/>
</dbReference>
<comment type="caution">
    <text evidence="3">The sequence shown here is derived from an EMBL/GenBank/DDBJ whole genome shotgun (WGS) entry which is preliminary data.</text>
</comment>
<organism evidence="3 4">
    <name type="scientific">Amycolatopsis pigmentata</name>
    <dbReference type="NCBI Taxonomy" id="450801"/>
    <lineage>
        <taxon>Bacteria</taxon>
        <taxon>Bacillati</taxon>
        <taxon>Actinomycetota</taxon>
        <taxon>Actinomycetes</taxon>
        <taxon>Pseudonocardiales</taxon>
        <taxon>Pseudonocardiaceae</taxon>
        <taxon>Amycolatopsis</taxon>
    </lineage>
</organism>
<dbReference type="InterPro" id="IPR012825">
    <property type="entry name" value="BluB"/>
</dbReference>
<feature type="domain" description="Nitroreductase" evidence="2">
    <location>
        <begin position="35"/>
        <end position="201"/>
    </location>
</feature>
<dbReference type="Gene3D" id="3.40.109.10">
    <property type="entry name" value="NADH Oxidase"/>
    <property type="match status" value="1"/>
</dbReference>
<dbReference type="EMBL" id="JBHUKR010000006">
    <property type="protein sequence ID" value="MFD2416835.1"/>
    <property type="molecule type" value="Genomic_DNA"/>
</dbReference>
<evidence type="ECO:0000313" key="4">
    <source>
        <dbReference type="Proteomes" id="UP001597417"/>
    </source>
</evidence>
<dbReference type="InterPro" id="IPR029479">
    <property type="entry name" value="Nitroreductase"/>
</dbReference>